<dbReference type="Proteomes" id="UP000022645">
    <property type="component" value="Unassembled WGS sequence"/>
</dbReference>
<organism evidence="1 2">
    <name type="scientific">Mogibacterium timidum ATCC 33093</name>
    <dbReference type="NCBI Taxonomy" id="1401079"/>
    <lineage>
        <taxon>Bacteria</taxon>
        <taxon>Bacillati</taxon>
        <taxon>Bacillota</taxon>
        <taxon>Clostridia</taxon>
        <taxon>Peptostreptococcales</taxon>
        <taxon>Anaerovoracaceae</taxon>
        <taxon>Mogibacterium</taxon>
    </lineage>
</organism>
<accession>X8IQ52</accession>
<dbReference type="RefSeq" id="WP_276324513.1">
    <property type="nucleotide sequence ID" value="NZ_JALU01000024.1"/>
</dbReference>
<protein>
    <submittedName>
        <fullName evidence="1">Uncharacterized protein</fullName>
    </submittedName>
</protein>
<proteinExistence type="predicted"/>
<gene>
    <name evidence="1" type="ORF">HMPREF0581_0657</name>
</gene>
<evidence type="ECO:0000313" key="1">
    <source>
        <dbReference type="EMBL" id="EUC51762.1"/>
    </source>
</evidence>
<comment type="caution">
    <text evidence="1">The sequence shown here is derived from an EMBL/GenBank/DDBJ whole genome shotgun (WGS) entry which is preliminary data.</text>
</comment>
<reference evidence="1 2" key="1">
    <citation type="submission" date="2014-01" db="EMBL/GenBank/DDBJ databases">
        <authorList>
            <person name="Durkin A.S."/>
            <person name="McCorrison J."/>
            <person name="Torralba M."/>
            <person name="Gillis M."/>
            <person name="Haft D.H."/>
            <person name="Methe B."/>
            <person name="Sutton G."/>
            <person name="Nelson K.E."/>
        </authorList>
    </citation>
    <scope>NUCLEOTIDE SEQUENCE [LARGE SCALE GENOMIC DNA]</scope>
    <source>
        <strain evidence="1 2">ATCC 33093</strain>
    </source>
</reference>
<dbReference type="EMBL" id="JALU01000024">
    <property type="protein sequence ID" value="EUC51762.1"/>
    <property type="molecule type" value="Genomic_DNA"/>
</dbReference>
<sequence length="41" mass="4703">MTLSDDTKRLIREYEIEEGITVFVDDENLSPDDLEGDEDGK</sequence>
<name>X8IQ52_9FIRM</name>
<evidence type="ECO:0000313" key="2">
    <source>
        <dbReference type="Proteomes" id="UP000022645"/>
    </source>
</evidence>
<dbReference type="AlphaFoldDB" id="X8IQ52"/>